<accession>C0Z610</accession>
<dbReference type="PANTHER" id="PTHR30015">
    <property type="entry name" value="MRR RESTRICTION SYSTEM PROTEIN"/>
    <property type="match status" value="1"/>
</dbReference>
<dbReference type="HOGENOM" id="CLU_101688_0_1_9"/>
<dbReference type="PANTHER" id="PTHR30015:SF6">
    <property type="entry name" value="SLL1429 PROTEIN"/>
    <property type="match status" value="1"/>
</dbReference>
<dbReference type="GO" id="GO:0009307">
    <property type="term" value="P:DNA restriction-modification system"/>
    <property type="evidence" value="ECO:0007669"/>
    <property type="project" value="InterPro"/>
</dbReference>
<dbReference type="GO" id="GO:0015666">
    <property type="term" value="F:restriction endodeoxyribonuclease activity"/>
    <property type="evidence" value="ECO:0007669"/>
    <property type="project" value="TreeGrafter"/>
</dbReference>
<dbReference type="EMBL" id="AP008955">
    <property type="protein sequence ID" value="BAH41967.1"/>
    <property type="molecule type" value="Genomic_DNA"/>
</dbReference>
<keyword evidence="3" id="KW-1185">Reference proteome</keyword>
<dbReference type="InterPro" id="IPR011856">
    <property type="entry name" value="tRNA_endonuc-like_dom_sf"/>
</dbReference>
<dbReference type="KEGG" id="bbe:BBR47_09900"/>
<proteinExistence type="predicted"/>
<dbReference type="eggNOG" id="COG1787">
    <property type="taxonomic scope" value="Bacteria"/>
</dbReference>
<dbReference type="GO" id="GO:0003677">
    <property type="term" value="F:DNA binding"/>
    <property type="evidence" value="ECO:0007669"/>
    <property type="project" value="InterPro"/>
</dbReference>
<reference evidence="2 3" key="1">
    <citation type="submission" date="2005-03" db="EMBL/GenBank/DDBJ databases">
        <title>Brevibacillus brevis strain 47, complete genome.</title>
        <authorList>
            <person name="Hosoyama A."/>
            <person name="Yamada R."/>
            <person name="Hongo Y."/>
            <person name="Terui Y."/>
            <person name="Ankai A."/>
            <person name="Masuyama W."/>
            <person name="Sekiguchi M."/>
            <person name="Takeda T."/>
            <person name="Asano K."/>
            <person name="Ohji S."/>
            <person name="Ichikawa N."/>
            <person name="Narita S."/>
            <person name="Aoki N."/>
            <person name="Miura H."/>
            <person name="Matsushita S."/>
            <person name="Sekigawa T."/>
            <person name="Yamagata H."/>
            <person name="Yoshikawa H."/>
            <person name="Udaka S."/>
            <person name="Tanikawa S."/>
            <person name="Fujita N."/>
        </authorList>
    </citation>
    <scope>NUCLEOTIDE SEQUENCE [LARGE SCALE GENOMIC DNA]</scope>
    <source>
        <strain evidence="3">47 / JCM 6285 / NBRC 100599</strain>
    </source>
</reference>
<sequence length="210" mass="24021">MLYIFISIALIVLTFIIVLVKKKAIFSKNVQLETQDFDPLSIDINQIDKMEDGSEFEMYLYRLFLALGYSGVYKTVGSRDFGADLVFNDRSGTRNVIQAKRYSENNPIGISAIQEVYSSMRFYKAKKSIVIGTSSFTTSCETLAGINHVKLLDRQDLIEIIALFKQGNLSKVKDIIEGEPRLILDSWSEYNDHNREIKKDRKAEILLRSN</sequence>
<dbReference type="Pfam" id="PF04471">
    <property type="entry name" value="Mrr_cat"/>
    <property type="match status" value="1"/>
</dbReference>
<dbReference type="STRING" id="358681.BBR47_09900"/>
<protein>
    <recommendedName>
        <fullName evidence="1">Restriction endonuclease type IV Mrr domain-containing protein</fullName>
    </recommendedName>
</protein>
<evidence type="ECO:0000313" key="2">
    <source>
        <dbReference type="EMBL" id="BAH41967.1"/>
    </source>
</evidence>
<dbReference type="AlphaFoldDB" id="C0Z610"/>
<dbReference type="RefSeq" id="WP_012684722.1">
    <property type="nucleotide sequence ID" value="NC_012491.1"/>
</dbReference>
<dbReference type="InterPro" id="IPR052906">
    <property type="entry name" value="Type_IV_Methyl-Rstrct_Enzyme"/>
</dbReference>
<feature type="domain" description="Restriction endonuclease type IV Mrr" evidence="1">
    <location>
        <begin position="52"/>
        <end position="161"/>
    </location>
</feature>
<evidence type="ECO:0000313" key="3">
    <source>
        <dbReference type="Proteomes" id="UP000001877"/>
    </source>
</evidence>
<dbReference type="Proteomes" id="UP000001877">
    <property type="component" value="Chromosome"/>
</dbReference>
<dbReference type="InterPro" id="IPR011335">
    <property type="entry name" value="Restrct_endonuc-II-like"/>
</dbReference>
<evidence type="ECO:0000259" key="1">
    <source>
        <dbReference type="Pfam" id="PF04471"/>
    </source>
</evidence>
<organism evidence="2 3">
    <name type="scientific">Brevibacillus brevis (strain 47 / JCM 6285 / NBRC 100599)</name>
    <dbReference type="NCBI Taxonomy" id="358681"/>
    <lineage>
        <taxon>Bacteria</taxon>
        <taxon>Bacillati</taxon>
        <taxon>Bacillota</taxon>
        <taxon>Bacilli</taxon>
        <taxon>Bacillales</taxon>
        <taxon>Paenibacillaceae</taxon>
        <taxon>Brevibacillus</taxon>
    </lineage>
</organism>
<gene>
    <name evidence="2" type="ordered locus">BBR47_09900</name>
</gene>
<dbReference type="Gene3D" id="3.40.1350.10">
    <property type="match status" value="1"/>
</dbReference>
<name>C0Z610_BREBN</name>
<dbReference type="InterPro" id="IPR007560">
    <property type="entry name" value="Restrct_endonuc_IV_Mrr"/>
</dbReference>
<dbReference type="SUPFAM" id="SSF52980">
    <property type="entry name" value="Restriction endonuclease-like"/>
    <property type="match status" value="1"/>
</dbReference>